<dbReference type="Proteomes" id="UP000196036">
    <property type="component" value="Unassembled WGS sequence"/>
</dbReference>
<proteinExistence type="predicted"/>
<gene>
    <name evidence="2" type="ORF">B5E52_06730</name>
</gene>
<evidence type="ECO:0000313" key="3">
    <source>
        <dbReference type="Proteomes" id="UP000196036"/>
    </source>
</evidence>
<dbReference type="EMBL" id="NFLW01000009">
    <property type="protein sequence ID" value="OUQ71641.1"/>
    <property type="molecule type" value="Genomic_DNA"/>
</dbReference>
<name>A0A1Y4VNR2_9BACE</name>
<comment type="caution">
    <text evidence="2">The sequence shown here is derived from an EMBL/GenBank/DDBJ whole genome shotgun (WGS) entry which is preliminary data.</text>
</comment>
<sequence>MDTKKLFRLLFLVLGYCLTMTSCSDDSKTDWNLAPSLITRSVVTPDFDWENADWMPTPAGYARIPVPWIGAGSLSSFYETDILNDYKSFDGWEMLYNAFSSEASSIVNNPFFVLYNKYRGTMRIYLYITTPFVATSSYIQNGISVISAKETSILNFLGQPVLDAVAKDQKSYVQLQPAPIDGSMPLATNRWYMMEYELAYDQNLSSIPYNEIRFNWFLNYYSVSKIYLDGKMEGKLNAILGQGAVDHSNKMGNILQSDELKSIGTGILAGIGLNSLERNKISDAKDGQSNNKLGLKNGIFNALYNGVSSALKGSTSGLPGLIVGFVSGIVGGSSNKGINPPVNYQLMTTISLSGTSTNSGAFPSMPISFWLPGTENVINATGYVPLYNKILGVVNFKGKPEIKSHEQYYEYQGVDPEYGDYINEVHRIVFDTSKDYSPYLEFNPEVKAIADIHITNQEIVLYYNKEVLCRSLKTSYNNEKYTYWEEGVYTNHWNTDWANFNKYAGDVCVRFSIKIQPKNGAPVSHIIKTFKLKENRTSEELESMPNYLKPNYNDYNLEKDYHLILKPKK</sequence>
<evidence type="ECO:0000313" key="2">
    <source>
        <dbReference type="EMBL" id="OUQ71641.1"/>
    </source>
</evidence>
<evidence type="ECO:0000256" key="1">
    <source>
        <dbReference type="SAM" id="SignalP"/>
    </source>
</evidence>
<dbReference type="RefSeq" id="WP_087317894.1">
    <property type="nucleotide sequence ID" value="NZ_JAHOJA010000020.1"/>
</dbReference>
<organism evidence="2 3">
    <name type="scientific">Bacteroides xylanisolvens</name>
    <dbReference type="NCBI Taxonomy" id="371601"/>
    <lineage>
        <taxon>Bacteria</taxon>
        <taxon>Pseudomonadati</taxon>
        <taxon>Bacteroidota</taxon>
        <taxon>Bacteroidia</taxon>
        <taxon>Bacteroidales</taxon>
        <taxon>Bacteroidaceae</taxon>
        <taxon>Bacteroides</taxon>
    </lineage>
</organism>
<protein>
    <submittedName>
        <fullName evidence="2">Uncharacterized protein</fullName>
    </submittedName>
</protein>
<feature type="signal peptide" evidence="1">
    <location>
        <begin position="1"/>
        <end position="24"/>
    </location>
</feature>
<keyword evidence="1" id="KW-0732">Signal</keyword>
<accession>A0A1Y4VNR2</accession>
<dbReference type="PROSITE" id="PS51257">
    <property type="entry name" value="PROKAR_LIPOPROTEIN"/>
    <property type="match status" value="1"/>
</dbReference>
<dbReference type="AlphaFoldDB" id="A0A1Y4VNR2"/>
<reference evidence="3" key="1">
    <citation type="submission" date="2017-04" db="EMBL/GenBank/DDBJ databases">
        <title>Function of individual gut microbiota members based on whole genome sequencing of pure cultures obtained from chicken caecum.</title>
        <authorList>
            <person name="Medvecky M."/>
            <person name="Cejkova D."/>
            <person name="Polansky O."/>
            <person name="Karasova D."/>
            <person name="Kubasova T."/>
            <person name="Cizek A."/>
            <person name="Rychlik I."/>
        </authorList>
    </citation>
    <scope>NUCLEOTIDE SEQUENCE [LARGE SCALE GENOMIC DNA]</scope>
    <source>
        <strain evidence="3">An109</strain>
    </source>
</reference>
<feature type="chain" id="PRO_5012011733" evidence="1">
    <location>
        <begin position="25"/>
        <end position="569"/>
    </location>
</feature>